<reference evidence="2" key="1">
    <citation type="journal article" date="2011" name="Proc. Natl. Acad. Sci. U.S.A.">
        <title>Genomic insights into the physiology and ecology of the marine filamentous cyanobacterium Lyngbya majuscula.</title>
        <authorList>
            <person name="Jones A.C."/>
            <person name="Monroe E.A."/>
            <person name="Podell S."/>
            <person name="Hess W.R."/>
            <person name="Klages S."/>
            <person name="Esquenazi E."/>
            <person name="Niessen S."/>
            <person name="Hoover H."/>
            <person name="Rothmann M."/>
            <person name="Lasken R.S."/>
            <person name="Yates J.R.III."/>
            <person name="Reinhardt R."/>
            <person name="Kube M."/>
            <person name="Burkart M.D."/>
            <person name="Allen E.E."/>
            <person name="Dorrestein P.C."/>
            <person name="Gerwick W.H."/>
            <person name="Gerwick L."/>
        </authorList>
    </citation>
    <scope>NUCLEOTIDE SEQUENCE [LARGE SCALE GENOMIC DNA]</scope>
    <source>
        <strain evidence="2">3L</strain>
    </source>
</reference>
<proteinExistence type="predicted"/>
<dbReference type="AlphaFoldDB" id="F4XP33"/>
<evidence type="ECO:0000313" key="2">
    <source>
        <dbReference type="Proteomes" id="UP000003959"/>
    </source>
</evidence>
<evidence type="ECO:0000313" key="1">
    <source>
        <dbReference type="EMBL" id="EGJ33568.1"/>
    </source>
</evidence>
<dbReference type="HOGENOM" id="CLU_3063577_0_0_3"/>
<protein>
    <submittedName>
        <fullName evidence="1">Uncharacterized protein</fullName>
    </submittedName>
</protein>
<accession>F4XP33</accession>
<sequence length="53" mass="6086">MNWLQQITGSFKDEPAFEEVLAYGRAIRQGDESILEAQDEPTLPCWWAKVDDS</sequence>
<organism evidence="1 2">
    <name type="scientific">Moorena producens 3L</name>
    <dbReference type="NCBI Taxonomy" id="489825"/>
    <lineage>
        <taxon>Bacteria</taxon>
        <taxon>Bacillati</taxon>
        <taxon>Cyanobacteriota</taxon>
        <taxon>Cyanophyceae</taxon>
        <taxon>Coleofasciculales</taxon>
        <taxon>Coleofasciculaceae</taxon>
        <taxon>Moorena</taxon>
    </lineage>
</organism>
<dbReference type="RefSeq" id="WP_008181766.1">
    <property type="nucleotide sequence ID" value="NZ_MKZR01000001.1"/>
</dbReference>
<dbReference type="EMBL" id="GL890843">
    <property type="protein sequence ID" value="EGJ33568.1"/>
    <property type="molecule type" value="Genomic_DNA"/>
</dbReference>
<dbReference type="eggNOG" id="ENOG5032Y6K">
    <property type="taxonomic scope" value="Bacteria"/>
</dbReference>
<gene>
    <name evidence="1" type="ORF">LYNGBM3L_27960</name>
</gene>
<dbReference type="Proteomes" id="UP000003959">
    <property type="component" value="Unassembled WGS sequence"/>
</dbReference>
<name>F4XP33_9CYAN</name>
<keyword evidence="2" id="KW-1185">Reference proteome</keyword>